<feature type="compositionally biased region" description="Pro residues" evidence="1">
    <location>
        <begin position="400"/>
        <end position="410"/>
    </location>
</feature>
<feature type="region of interest" description="Disordered" evidence="1">
    <location>
        <begin position="809"/>
        <end position="844"/>
    </location>
</feature>
<keyword evidence="3" id="KW-1185">Reference proteome</keyword>
<gene>
    <name evidence="2" type="ORF">Vbra_22365</name>
</gene>
<dbReference type="InterPro" id="IPR011009">
    <property type="entry name" value="Kinase-like_dom_sf"/>
</dbReference>
<feature type="compositionally biased region" description="Low complexity" evidence="1">
    <location>
        <begin position="380"/>
        <end position="399"/>
    </location>
</feature>
<feature type="compositionally biased region" description="Basic residues" evidence="1">
    <location>
        <begin position="160"/>
        <end position="169"/>
    </location>
</feature>
<dbReference type="OrthoDB" id="5979581at2759"/>
<dbReference type="PANTHER" id="PTHR45725">
    <property type="entry name" value="FORMIN HOMOLOGY 2 FAMILY MEMBER"/>
    <property type="match status" value="1"/>
</dbReference>
<feature type="compositionally biased region" description="Basic and acidic residues" evidence="1">
    <location>
        <begin position="249"/>
        <end position="264"/>
    </location>
</feature>
<dbReference type="Gene3D" id="1.10.510.10">
    <property type="entry name" value="Transferase(Phosphotransferase) domain 1"/>
    <property type="match status" value="1"/>
</dbReference>
<evidence type="ECO:0000313" key="3">
    <source>
        <dbReference type="Proteomes" id="UP000041254"/>
    </source>
</evidence>
<name>A0A0G4GPI2_VITBC</name>
<feature type="compositionally biased region" description="Gly residues" evidence="1">
    <location>
        <begin position="355"/>
        <end position="379"/>
    </location>
</feature>
<evidence type="ECO:0000313" key="2">
    <source>
        <dbReference type="EMBL" id="CEM32088.1"/>
    </source>
</evidence>
<feature type="region of interest" description="Disordered" evidence="1">
    <location>
        <begin position="1"/>
        <end position="81"/>
    </location>
</feature>
<reference evidence="2 3" key="1">
    <citation type="submission" date="2014-11" db="EMBL/GenBank/DDBJ databases">
        <authorList>
            <person name="Zhu J."/>
            <person name="Qi W."/>
            <person name="Song R."/>
        </authorList>
    </citation>
    <scope>NUCLEOTIDE SEQUENCE [LARGE SCALE GENOMIC DNA]</scope>
</reference>
<feature type="region of interest" description="Disordered" evidence="1">
    <location>
        <begin position="336"/>
        <end position="414"/>
    </location>
</feature>
<protein>
    <recommendedName>
        <fullName evidence="4">Protein kinase domain-containing protein</fullName>
    </recommendedName>
</protein>
<proteinExistence type="predicted"/>
<dbReference type="STRING" id="1169540.A0A0G4GPI2"/>
<feature type="region of interest" description="Disordered" evidence="1">
    <location>
        <begin position="1343"/>
        <end position="1382"/>
    </location>
</feature>
<dbReference type="SUPFAM" id="SSF56112">
    <property type="entry name" value="Protein kinase-like (PK-like)"/>
    <property type="match status" value="1"/>
</dbReference>
<organism evidence="2 3">
    <name type="scientific">Vitrella brassicaformis (strain CCMP3155)</name>
    <dbReference type="NCBI Taxonomy" id="1169540"/>
    <lineage>
        <taxon>Eukaryota</taxon>
        <taxon>Sar</taxon>
        <taxon>Alveolata</taxon>
        <taxon>Colpodellida</taxon>
        <taxon>Vitrellaceae</taxon>
        <taxon>Vitrella</taxon>
    </lineage>
</organism>
<feature type="region of interest" description="Disordered" evidence="1">
    <location>
        <begin position="224"/>
        <end position="264"/>
    </location>
</feature>
<dbReference type="InterPro" id="IPR051425">
    <property type="entry name" value="Formin_Homology"/>
</dbReference>
<feature type="region of interest" description="Disordered" evidence="1">
    <location>
        <begin position="718"/>
        <end position="746"/>
    </location>
</feature>
<sequence>MTDGSSPGKEALNGATRGGSGAPAAHPPLSLPHNDPHIDDNYKAQPTSDLPMGPQGGQSKASSGQHDAADAKQLDGQATRSVVERVLEVLVREAVRRMHNTEEASDGQEGAAGAKQLDGEAAKVEASGGVMERVLLALVREAVRRIHSTQGSHQAAIPTPKKHQLKRSRSFAGHPSLEDSDTAPLLRRVKSSPDLAASLLQNQDQQASGVAQQQTAMALGAAAAAGDGDGAGGADEQQGGGEGVGGATDKQKQQEGDGKVDDRVQQEPSPFFLFWEANPRLNLLCMPLRVGARKEYELQSMTSVHQLTAQATVVSWEEGQDARKLICQMQRVLPSPVRDFGKKGTSSAKDSSAKKGGGGGSSAAGGKGAGSSGGAGRGATGASASAASGGDSPSTASSDSPPPPPSPPQEYGPKTLFNALECHPLGSLARQNFVYQYLKASAKLPICPEPVHYETQVVQQGAIKDGDFGSAPVDFYVNEQLDCDLESVMRYARQWAAGQTEGQEGDDWRPAKLILELSIEAVPSLRELHSHGLVHEHVKPRNMMVKYGHGKRVYLVDLKQCRPVRSKPGDDDETSRRNRRGDDLEGLCYSMLCLLKGDESLPWVDNPTLPASSNNLSLADFKTVADFKRYTNVDQLCEGLPGSVCEFVKEVLGYGRLQLPRYDHLMDLLRTAIDQLPASEHLRRLPFLDEALTPPGCRIARHFTDQHNLRRLKKLTSPPGAFAETDLTPPPPTPPLPPHTPPPTPPVANRRMQQIPMPFGVQQQQQQQPPIQRIRMPVAQFAMHMAQVHVPQVHVPQVHMPQGHVPLLMPQGPPVQHHPSAPPMRMQQPLHRPPPQPGRRAANRRVPSIQSRIDFTLAQPFLHDFLQASTGPPPCHRVPRSRVWLPSEMTMVGEFLLWATQPPAYRLIKRAAKGDQGGGELPTVTLSTLPENCLCGVTDFMTTLEIIGRVGLWASAFRSLVIRPEFHTRLTIAGEPQWHRFDLSVSSLWAPRMTLISTADIKPPPPRQPDKARIIVQKQPWRRRCVREIGSSMSPSPPFDSAPDSAMCVPFAYALSSILTGAIRPPFIPPTLPAVKHYADPPSIFSAKSPLLHKAHTTGGTRTVLHPRSPSLQPFAVNGVVRVLEASHSTLAELRVREGRVDLPEVPAAYGFKPPRPCGIDRPDDAMLEFPKLTTVVVPSDKANLSGFTKVAYVCRWSLPNLTSLTVTGGCRPHLSRSVNASTHYAGGHHTDVGHEDASRILESSTAEEINREKFRGETLGVYVGAWMNKSDKMESVEVTDMPVDVLKAALSILSDGGLPHLNRLTDTSGPDATDQTLRQLRALLHKKGAPLADLIAVRQMADGSSGDDGAQDKKDTDGVCWVTDRQPEGRDGIADKRGREG</sequence>
<dbReference type="PhylomeDB" id="A0A0G4GPI2"/>
<dbReference type="InParanoid" id="A0A0G4GPI2"/>
<dbReference type="Proteomes" id="UP000041254">
    <property type="component" value="Unassembled WGS sequence"/>
</dbReference>
<accession>A0A0G4GPI2</accession>
<feature type="compositionally biased region" description="Pro residues" evidence="1">
    <location>
        <begin position="728"/>
        <end position="746"/>
    </location>
</feature>
<dbReference type="VEuPathDB" id="CryptoDB:Vbra_22365"/>
<feature type="region of interest" description="Disordered" evidence="1">
    <location>
        <begin position="148"/>
        <end position="184"/>
    </location>
</feature>
<feature type="compositionally biased region" description="Gly residues" evidence="1">
    <location>
        <begin position="227"/>
        <end position="246"/>
    </location>
</feature>
<evidence type="ECO:0008006" key="4">
    <source>
        <dbReference type="Google" id="ProtNLM"/>
    </source>
</evidence>
<evidence type="ECO:0000256" key="1">
    <source>
        <dbReference type="SAM" id="MobiDB-lite"/>
    </source>
</evidence>
<dbReference type="PANTHER" id="PTHR45725:SF18">
    <property type="entry name" value="ORC1-LIKE AAA ATPASE DOMAIN-CONTAINING PROTEIN"/>
    <property type="match status" value="1"/>
</dbReference>
<dbReference type="EMBL" id="CDMY01000746">
    <property type="protein sequence ID" value="CEM32088.1"/>
    <property type="molecule type" value="Genomic_DNA"/>
</dbReference>
<feature type="compositionally biased region" description="Basic and acidic residues" evidence="1">
    <location>
        <begin position="1366"/>
        <end position="1382"/>
    </location>
</feature>